<gene>
    <name evidence="2" type="ORF">O181_049700</name>
</gene>
<feature type="region of interest" description="Disordered" evidence="1">
    <location>
        <begin position="24"/>
        <end position="117"/>
    </location>
</feature>
<proteinExistence type="predicted"/>
<accession>A0A9Q3DU16</accession>
<dbReference type="EMBL" id="AVOT02021268">
    <property type="protein sequence ID" value="MBW0509985.1"/>
    <property type="molecule type" value="Genomic_DNA"/>
</dbReference>
<keyword evidence="3" id="KW-1185">Reference proteome</keyword>
<name>A0A9Q3DU16_9BASI</name>
<sequence>MSYLSHSGPLRSLWSAVHRPRPLFAQFQGSQKGQRGQSRSLNARRVPNPQVGPPQPVFGQESKRPKMAKYSKEPEIDPRTQGLKNQAMASGNHKRPPATFNKGVSPQDQGNPWPNLNGPKSVGTSSGAYVVLAIFSILSHLNFNGREWPSENPCPPGSILHHWPPWAILHPTNPQVNT</sequence>
<protein>
    <submittedName>
        <fullName evidence="2">Uncharacterized protein</fullName>
    </submittedName>
</protein>
<evidence type="ECO:0000313" key="3">
    <source>
        <dbReference type="Proteomes" id="UP000765509"/>
    </source>
</evidence>
<evidence type="ECO:0000313" key="2">
    <source>
        <dbReference type="EMBL" id="MBW0509985.1"/>
    </source>
</evidence>
<dbReference type="AlphaFoldDB" id="A0A9Q3DU16"/>
<evidence type="ECO:0000256" key="1">
    <source>
        <dbReference type="SAM" id="MobiDB-lite"/>
    </source>
</evidence>
<reference evidence="2" key="1">
    <citation type="submission" date="2021-03" db="EMBL/GenBank/DDBJ databases">
        <title>Draft genome sequence of rust myrtle Austropuccinia psidii MF-1, a brazilian biotype.</title>
        <authorList>
            <person name="Quecine M.C."/>
            <person name="Pachon D.M.R."/>
            <person name="Bonatelli M.L."/>
            <person name="Correr F.H."/>
            <person name="Franceschini L.M."/>
            <person name="Leite T.F."/>
            <person name="Margarido G.R.A."/>
            <person name="Almeida C.A."/>
            <person name="Ferrarezi J.A."/>
            <person name="Labate C.A."/>
        </authorList>
    </citation>
    <scope>NUCLEOTIDE SEQUENCE</scope>
    <source>
        <strain evidence="2">MF-1</strain>
    </source>
</reference>
<dbReference type="Proteomes" id="UP000765509">
    <property type="component" value="Unassembled WGS sequence"/>
</dbReference>
<feature type="compositionally biased region" description="Low complexity" evidence="1">
    <location>
        <begin position="26"/>
        <end position="40"/>
    </location>
</feature>
<comment type="caution">
    <text evidence="2">The sequence shown here is derived from an EMBL/GenBank/DDBJ whole genome shotgun (WGS) entry which is preliminary data.</text>
</comment>
<feature type="compositionally biased region" description="Polar residues" evidence="1">
    <location>
        <begin position="102"/>
        <end position="114"/>
    </location>
</feature>
<organism evidence="2 3">
    <name type="scientific">Austropuccinia psidii MF-1</name>
    <dbReference type="NCBI Taxonomy" id="1389203"/>
    <lineage>
        <taxon>Eukaryota</taxon>
        <taxon>Fungi</taxon>
        <taxon>Dikarya</taxon>
        <taxon>Basidiomycota</taxon>
        <taxon>Pucciniomycotina</taxon>
        <taxon>Pucciniomycetes</taxon>
        <taxon>Pucciniales</taxon>
        <taxon>Sphaerophragmiaceae</taxon>
        <taxon>Austropuccinia</taxon>
    </lineage>
</organism>